<feature type="compositionally biased region" description="Basic and acidic residues" evidence="1">
    <location>
        <begin position="17"/>
        <end position="39"/>
    </location>
</feature>
<dbReference type="EMBL" id="JAOPHQ010003413">
    <property type="protein sequence ID" value="KAK0143486.1"/>
    <property type="molecule type" value="Genomic_DNA"/>
</dbReference>
<dbReference type="PANTHER" id="PTHR46601">
    <property type="entry name" value="ULP_PROTEASE DOMAIN-CONTAINING PROTEIN"/>
    <property type="match status" value="1"/>
</dbReference>
<evidence type="ECO:0000313" key="2">
    <source>
        <dbReference type="EMBL" id="KAK0143486.1"/>
    </source>
</evidence>
<organism evidence="2 3">
    <name type="scientific">Merluccius polli</name>
    <name type="common">Benguela hake</name>
    <name type="synonym">Merluccius cadenati</name>
    <dbReference type="NCBI Taxonomy" id="89951"/>
    <lineage>
        <taxon>Eukaryota</taxon>
        <taxon>Metazoa</taxon>
        <taxon>Chordata</taxon>
        <taxon>Craniata</taxon>
        <taxon>Vertebrata</taxon>
        <taxon>Euteleostomi</taxon>
        <taxon>Actinopterygii</taxon>
        <taxon>Neopterygii</taxon>
        <taxon>Teleostei</taxon>
        <taxon>Neoteleostei</taxon>
        <taxon>Acanthomorphata</taxon>
        <taxon>Zeiogadaria</taxon>
        <taxon>Gadariae</taxon>
        <taxon>Gadiformes</taxon>
        <taxon>Gadoidei</taxon>
        <taxon>Merlucciidae</taxon>
        <taxon>Merluccius</taxon>
    </lineage>
</organism>
<dbReference type="PANTHER" id="PTHR46601:SF2">
    <property type="entry name" value="UBIQUITIN-LIKE PROTEASE FAMILY PROFILE DOMAIN-CONTAINING PROTEIN"/>
    <property type="match status" value="1"/>
</dbReference>
<proteinExistence type="predicted"/>
<gene>
    <name evidence="2" type="ORF">N1851_018398</name>
</gene>
<dbReference type="AlphaFoldDB" id="A0AA47MNW0"/>
<reference evidence="2" key="1">
    <citation type="journal article" date="2023" name="Front. Mar. Sci.">
        <title>A new Merluccius polli reference genome to investigate the effects of global change in West African waters.</title>
        <authorList>
            <person name="Mateo J.L."/>
            <person name="Blanco-Fernandez C."/>
            <person name="Garcia-Vazquez E."/>
            <person name="Machado-Schiaffino G."/>
        </authorList>
    </citation>
    <scope>NUCLEOTIDE SEQUENCE</scope>
    <source>
        <strain evidence="2">C29</strain>
        <tissue evidence="2">Fin</tissue>
    </source>
</reference>
<dbReference type="Proteomes" id="UP001174136">
    <property type="component" value="Unassembled WGS sequence"/>
</dbReference>
<accession>A0AA47MNW0</accession>
<sequence>MAPMSNAERQRLFRSRHNADPDKRQQYLEMERQRWSKDVKRGKKLLIKDLSERDQRQLRKKWKGQNERRKQAKARMKSIDTPPESPEIFQPGERQQAGPSRDDVSRITTGCKQTLTRCKVKKQKRFLMDTMKNIHRKFLSEQMHMISYSLFCRLRPFWVVFPSLSDRDTCLCKTHDNLEFVVMKMFHLKLINTTDLEMLTKMISCDTNNKICMYDECAECKKQLILLPAYDKTKMVSCDQWGIGLKEKKDAKDDTTTIVRYTLKKQVEDTQENLVDLFHALLHKFKRHTFNITKQFFYVRELKKTLSEEEAIIHIDFSENYTCKYSSEIQSVHFGSSHNQATLHTVSPSKHKSPPAIWEHMAPILDYLKHTYPQVSVLHFLSDGPATQYKQRGNLFLFSTELARRGLKGGTWNFFEASHGKGAPDGVGGALKRTADKLVTQGRDIPDANKLFQALSETDTRIKLFYISAEAVDQAVLKMPDQIPAVPAIMKCHQVVTISPGEVMYREVSCMCSTRKQLNCECFSTLHFNFSKPAQKAPNAQNVRQEAIDWEKENLFGKWCVIKYDNDLYPGIILDIDETHAKVKCMCKVKGGDNKCFWPITDDILWYLFDDVLEVIEPPQPVTSRHVGIQTDVWKRLTKI</sequence>
<feature type="compositionally biased region" description="Basic and acidic residues" evidence="1">
    <location>
        <begin position="46"/>
        <end position="57"/>
    </location>
</feature>
<feature type="region of interest" description="Disordered" evidence="1">
    <location>
        <begin position="1"/>
        <end position="106"/>
    </location>
</feature>
<protein>
    <submittedName>
        <fullName evidence="2">Uncharacterized protein</fullName>
    </submittedName>
</protein>
<name>A0AA47MNW0_MERPO</name>
<evidence type="ECO:0000256" key="1">
    <source>
        <dbReference type="SAM" id="MobiDB-lite"/>
    </source>
</evidence>
<keyword evidence="3" id="KW-1185">Reference proteome</keyword>
<evidence type="ECO:0000313" key="3">
    <source>
        <dbReference type="Proteomes" id="UP001174136"/>
    </source>
</evidence>
<comment type="caution">
    <text evidence="2">The sequence shown here is derived from an EMBL/GenBank/DDBJ whole genome shotgun (WGS) entry which is preliminary data.</text>
</comment>